<organism evidence="9 10">
    <name type="scientific">Paraconexibacter antarcticus</name>
    <dbReference type="NCBI Taxonomy" id="2949664"/>
    <lineage>
        <taxon>Bacteria</taxon>
        <taxon>Bacillati</taxon>
        <taxon>Actinomycetota</taxon>
        <taxon>Thermoleophilia</taxon>
        <taxon>Solirubrobacterales</taxon>
        <taxon>Paraconexibacteraceae</taxon>
        <taxon>Paraconexibacter</taxon>
    </lineage>
</organism>
<dbReference type="RefSeq" id="WP_254569146.1">
    <property type="nucleotide sequence ID" value="NZ_CP098502.1"/>
</dbReference>
<keyword evidence="3 6" id="KW-0812">Transmembrane</keyword>
<dbReference type="InterPro" id="IPR035681">
    <property type="entry name" value="ComA-like_MBL"/>
</dbReference>
<keyword evidence="5 6" id="KW-0472">Membrane</keyword>
<feature type="transmembrane region" description="Helical" evidence="6">
    <location>
        <begin position="34"/>
        <end position="62"/>
    </location>
</feature>
<dbReference type="Pfam" id="PF03772">
    <property type="entry name" value="Competence"/>
    <property type="match status" value="1"/>
</dbReference>
<dbReference type="Proteomes" id="UP001056035">
    <property type="component" value="Chromosome"/>
</dbReference>
<dbReference type="SMART" id="SM00849">
    <property type="entry name" value="Lactamase_B"/>
    <property type="match status" value="1"/>
</dbReference>
<protein>
    <submittedName>
        <fullName evidence="9">ComEC/Rec2 family competence protein</fullName>
    </submittedName>
</protein>
<dbReference type="InterPro" id="IPR004477">
    <property type="entry name" value="ComEC_N"/>
</dbReference>
<feature type="transmembrane region" description="Helical" evidence="6">
    <location>
        <begin position="453"/>
        <end position="472"/>
    </location>
</feature>
<keyword evidence="10" id="KW-1185">Reference proteome</keyword>
<feature type="transmembrane region" description="Helical" evidence="6">
    <location>
        <begin position="393"/>
        <end position="414"/>
    </location>
</feature>
<feature type="domain" description="Metallo-beta-lactamase" evidence="8">
    <location>
        <begin position="525"/>
        <end position="719"/>
    </location>
</feature>
<dbReference type="EMBL" id="CP098502">
    <property type="protein sequence ID" value="UTI62408.1"/>
    <property type="molecule type" value="Genomic_DNA"/>
</dbReference>
<evidence type="ECO:0000256" key="7">
    <source>
        <dbReference type="SAM" id="SignalP"/>
    </source>
</evidence>
<dbReference type="NCBIfam" id="TIGR00360">
    <property type="entry name" value="ComEC_N-term"/>
    <property type="match status" value="1"/>
</dbReference>
<dbReference type="PANTHER" id="PTHR30619:SF1">
    <property type="entry name" value="RECOMBINATION PROTEIN 2"/>
    <property type="match status" value="1"/>
</dbReference>
<feature type="transmembrane region" description="Helical" evidence="6">
    <location>
        <begin position="484"/>
        <end position="502"/>
    </location>
</feature>
<dbReference type="InterPro" id="IPR036866">
    <property type="entry name" value="RibonucZ/Hydroxyglut_hydro"/>
</dbReference>
<name>A0ABY5DKX2_9ACTN</name>
<feature type="signal peptide" evidence="7">
    <location>
        <begin position="1"/>
        <end position="24"/>
    </location>
</feature>
<evidence type="ECO:0000259" key="8">
    <source>
        <dbReference type="SMART" id="SM00849"/>
    </source>
</evidence>
<feature type="chain" id="PRO_5045464979" evidence="7">
    <location>
        <begin position="25"/>
        <end position="768"/>
    </location>
</feature>
<sequence length="768" mass="77014">MYPRHIVLAAVVAGLLVGPRAATAAVAALGVVLGAAVAFAGASRMLTVLVASALFLTAGWAARRVDALEHTRLGPDVGHVVTGRATILQAPRPSPFGGWAAPARFRGEPVLLRISAPGGPPGDAARAPRATAAPVPEIGEIVRVRAAVRAPDDYARHLHAHAILRAFDLTPTGRRRGGIAGRLDAVRRRAERALAHGRDPTRAALLQGMVLGQDAGLPADARDDVRAAGLSHLTAASGANVVLLATIVLAAAALIGVPFHARWLIVLAVIAAYVPLAGGGPSILRAGVMGAAGVAAVLAGRPAARWYALGLAALVTLGLDPRAAADSGWQLSFAAVVALLVLARPWAERAAAHGAPRPVAEALAVTAAATLATAPLIALRFGQVAPLSLPANLLVAPAVAPIMWVGAMVVAAGGSVPGLDGLAGLVLDPLTGGILAVAHAAARGPAPSVPPPAVALVALAALGAIGRERVIWVRLPGARRRVPLALPAAGLAVAALVGARVLRGAGAPVAPPVAGFRVSFLDVGQGDATLLQVPGHAMLVDTGPPGSPTLGILRRAGVRALDALVVTHAQADHDGNAAAILAALPVGVLVDGRDGVRSPVGDAFAAAARRRGVRVVAGRAGMVVRAGGLTLRVLSPGDGPTTAQTGADPNERAIVAEADAGGGRVLLTADAESDVLDRLDLGAVDILKVSHHGSADPGLPGLLERLQPVVAGIEVGAGNTYGHPAPATLAALRAVVPQTVRTDVDGTVRADLMDGRWTIARQHAGAAR</sequence>
<feature type="transmembrane region" description="Helical" evidence="6">
    <location>
        <begin position="261"/>
        <end position="279"/>
    </location>
</feature>
<evidence type="ECO:0000256" key="3">
    <source>
        <dbReference type="ARBA" id="ARBA00022692"/>
    </source>
</evidence>
<dbReference type="Pfam" id="PF00753">
    <property type="entry name" value="Lactamase_B"/>
    <property type="match status" value="1"/>
</dbReference>
<evidence type="ECO:0000256" key="5">
    <source>
        <dbReference type="ARBA" id="ARBA00023136"/>
    </source>
</evidence>
<dbReference type="Gene3D" id="3.60.15.10">
    <property type="entry name" value="Ribonuclease Z/Hydroxyacylglutathione hydrolase-like"/>
    <property type="match status" value="1"/>
</dbReference>
<keyword evidence="2" id="KW-1003">Cell membrane</keyword>
<feature type="transmembrane region" description="Helical" evidence="6">
    <location>
        <begin position="328"/>
        <end position="347"/>
    </location>
</feature>
<dbReference type="InterPro" id="IPR001279">
    <property type="entry name" value="Metallo-B-lactamas"/>
</dbReference>
<reference evidence="9 10" key="1">
    <citation type="submission" date="2022-06" db="EMBL/GenBank/DDBJ databases">
        <title>Paraconexibacter antarcticus.</title>
        <authorList>
            <person name="Kim C.S."/>
        </authorList>
    </citation>
    <scope>NUCLEOTIDE SEQUENCE [LARGE SCALE GENOMIC DNA]</scope>
    <source>
        <strain evidence="9 10">02-257</strain>
    </source>
</reference>
<dbReference type="InterPro" id="IPR052159">
    <property type="entry name" value="Competence_DNA_uptake"/>
</dbReference>
<evidence type="ECO:0000313" key="9">
    <source>
        <dbReference type="EMBL" id="UTI62408.1"/>
    </source>
</evidence>
<feature type="transmembrane region" description="Helical" evidence="6">
    <location>
        <begin position="421"/>
        <end position="441"/>
    </location>
</feature>
<feature type="transmembrane region" description="Helical" evidence="6">
    <location>
        <begin position="359"/>
        <end position="381"/>
    </location>
</feature>
<proteinExistence type="predicted"/>
<evidence type="ECO:0000313" key="10">
    <source>
        <dbReference type="Proteomes" id="UP001056035"/>
    </source>
</evidence>
<dbReference type="PANTHER" id="PTHR30619">
    <property type="entry name" value="DNA INTERNALIZATION/COMPETENCE PROTEIN COMEC/REC2"/>
    <property type="match status" value="1"/>
</dbReference>
<feature type="transmembrane region" description="Helical" evidence="6">
    <location>
        <begin position="233"/>
        <end position="255"/>
    </location>
</feature>
<evidence type="ECO:0000256" key="4">
    <source>
        <dbReference type="ARBA" id="ARBA00022989"/>
    </source>
</evidence>
<evidence type="ECO:0000256" key="1">
    <source>
        <dbReference type="ARBA" id="ARBA00004651"/>
    </source>
</evidence>
<dbReference type="CDD" id="cd07731">
    <property type="entry name" value="ComA-like_MBL-fold"/>
    <property type="match status" value="1"/>
</dbReference>
<keyword evidence="7" id="KW-0732">Signal</keyword>
<accession>A0ABY5DKX2</accession>
<gene>
    <name evidence="9" type="ORF">NBH00_13665</name>
</gene>
<dbReference type="SUPFAM" id="SSF56281">
    <property type="entry name" value="Metallo-hydrolase/oxidoreductase"/>
    <property type="match status" value="1"/>
</dbReference>
<comment type="subcellular location">
    <subcellularLocation>
        <location evidence="1">Cell membrane</location>
        <topology evidence="1">Multi-pass membrane protein</topology>
    </subcellularLocation>
</comment>
<feature type="transmembrane region" description="Helical" evidence="6">
    <location>
        <begin position="286"/>
        <end position="308"/>
    </location>
</feature>
<evidence type="ECO:0000256" key="2">
    <source>
        <dbReference type="ARBA" id="ARBA00022475"/>
    </source>
</evidence>
<keyword evidence="4 6" id="KW-1133">Transmembrane helix</keyword>
<evidence type="ECO:0000256" key="6">
    <source>
        <dbReference type="SAM" id="Phobius"/>
    </source>
</evidence>